<evidence type="ECO:0000313" key="2">
    <source>
        <dbReference type="EMBL" id="KOO31510.1"/>
    </source>
</evidence>
<dbReference type="EMBL" id="JWZX01001999">
    <property type="protein sequence ID" value="KOO31510.1"/>
    <property type="molecule type" value="Genomic_DNA"/>
</dbReference>
<organism evidence="2 3">
    <name type="scientific">Chrysochromulina tobinii</name>
    <dbReference type="NCBI Taxonomy" id="1460289"/>
    <lineage>
        <taxon>Eukaryota</taxon>
        <taxon>Haptista</taxon>
        <taxon>Haptophyta</taxon>
        <taxon>Prymnesiophyceae</taxon>
        <taxon>Prymnesiales</taxon>
        <taxon>Chrysochromulinaceae</taxon>
        <taxon>Chrysochromulina</taxon>
    </lineage>
</organism>
<dbReference type="PANTHER" id="PTHR13271">
    <property type="entry name" value="UNCHARACTERIZED PUTATIVE METHYLTRANSFERASE"/>
    <property type="match status" value="1"/>
</dbReference>
<evidence type="ECO:0000256" key="1">
    <source>
        <dbReference type="SAM" id="MobiDB-lite"/>
    </source>
</evidence>
<evidence type="ECO:0000313" key="3">
    <source>
        <dbReference type="Proteomes" id="UP000037460"/>
    </source>
</evidence>
<dbReference type="GO" id="GO:0016279">
    <property type="term" value="F:protein-lysine N-methyltransferase activity"/>
    <property type="evidence" value="ECO:0007669"/>
    <property type="project" value="TreeGrafter"/>
</dbReference>
<proteinExistence type="predicted"/>
<gene>
    <name evidence="2" type="ORF">Ctob_008282</name>
</gene>
<dbReference type="PANTHER" id="PTHR13271:SF154">
    <property type="entry name" value="GRIP DOMAIN-CONTAINING PROTEIN"/>
    <property type="match status" value="1"/>
</dbReference>
<comment type="caution">
    <text evidence="2">The sequence shown here is derived from an EMBL/GenBank/DDBJ whole genome shotgun (WGS) entry which is preliminary data.</text>
</comment>
<name>A0A0M0JY78_9EUKA</name>
<dbReference type="CDD" id="cd10527">
    <property type="entry name" value="SET_LSMT"/>
    <property type="match status" value="1"/>
</dbReference>
<evidence type="ECO:0008006" key="4">
    <source>
        <dbReference type="Google" id="ProtNLM"/>
    </source>
</evidence>
<dbReference type="SUPFAM" id="SSF82199">
    <property type="entry name" value="SET domain"/>
    <property type="match status" value="1"/>
</dbReference>
<sequence>MGIVSSRAADVVLNGERQPALLPFIDMLNHRAYGLENSAICFEPASASAPGALDDDRLVVRCVRPVAPNEAVTICYGDKPNAALLHGYGFAVRPNPSDALLLRVPLGAPTDMIAMQRIAMIPSGLLDTTLASGSEGGDQGADQEGPVAKGTLSWDASGTAACLSPELKMLLRAATASSIPELFAALRTMAEEDEDEADEEDEASELSPAAWKLLRDSVQAALRALSAKRASVEEDESPWPYWPHGAAAVAFEARRDLLTCALKLAMEKVGSVGLE</sequence>
<dbReference type="InterPro" id="IPR050600">
    <property type="entry name" value="SETD3_SETD6_MTase"/>
</dbReference>
<dbReference type="Proteomes" id="UP000037460">
    <property type="component" value="Unassembled WGS sequence"/>
</dbReference>
<keyword evidence="3" id="KW-1185">Reference proteome</keyword>
<dbReference type="InterPro" id="IPR046341">
    <property type="entry name" value="SET_dom_sf"/>
</dbReference>
<protein>
    <recommendedName>
        <fullName evidence="4">SET domain-containing protein</fullName>
    </recommendedName>
</protein>
<accession>A0A0M0JY78</accession>
<dbReference type="Gene3D" id="3.90.1410.10">
    <property type="entry name" value="set domain protein methyltransferase, domain 1"/>
    <property type="match status" value="1"/>
</dbReference>
<dbReference type="OrthoDB" id="42889at2759"/>
<reference evidence="3" key="1">
    <citation type="journal article" date="2015" name="PLoS Genet.">
        <title>Genome Sequence and Transcriptome Analyses of Chrysochromulina tobin: Metabolic Tools for Enhanced Algal Fitness in the Prominent Order Prymnesiales (Haptophyceae).</title>
        <authorList>
            <person name="Hovde B.T."/>
            <person name="Deodato C.R."/>
            <person name="Hunsperger H.M."/>
            <person name="Ryken S.A."/>
            <person name="Yost W."/>
            <person name="Jha R.K."/>
            <person name="Patterson J."/>
            <person name="Monnat R.J. Jr."/>
            <person name="Barlow S.B."/>
            <person name="Starkenburg S.R."/>
            <person name="Cattolico R.A."/>
        </authorList>
    </citation>
    <scope>NUCLEOTIDE SEQUENCE</scope>
    <source>
        <strain evidence="3">CCMP291</strain>
    </source>
</reference>
<dbReference type="AlphaFoldDB" id="A0A0M0JY78"/>
<feature type="region of interest" description="Disordered" evidence="1">
    <location>
        <begin position="130"/>
        <end position="150"/>
    </location>
</feature>